<protein>
    <submittedName>
        <fullName evidence="1">Uncharacterized protein</fullName>
    </submittedName>
</protein>
<proteinExistence type="predicted"/>
<comment type="caution">
    <text evidence="1">The sequence shown here is derived from an EMBL/GenBank/DDBJ whole genome shotgun (WGS) entry which is preliminary data.</text>
</comment>
<accession>A0ABQ5CC62</accession>
<gene>
    <name evidence="1" type="ORF">Tco_0893625</name>
</gene>
<dbReference type="PANTHER" id="PTHR47150">
    <property type="entry name" value="OS12G0169200 PROTEIN"/>
    <property type="match status" value="1"/>
</dbReference>
<reference evidence="1" key="2">
    <citation type="submission" date="2022-01" db="EMBL/GenBank/DDBJ databases">
        <authorList>
            <person name="Yamashiro T."/>
            <person name="Shiraishi A."/>
            <person name="Satake H."/>
            <person name="Nakayama K."/>
        </authorList>
    </citation>
    <scope>NUCLEOTIDE SEQUENCE</scope>
</reference>
<evidence type="ECO:0000313" key="1">
    <source>
        <dbReference type="EMBL" id="GJT23688.1"/>
    </source>
</evidence>
<name>A0ABQ5CC62_9ASTR</name>
<dbReference type="EMBL" id="BQNB010014075">
    <property type="protein sequence ID" value="GJT23688.1"/>
    <property type="molecule type" value="Genomic_DNA"/>
</dbReference>
<dbReference type="Proteomes" id="UP001151760">
    <property type="component" value="Unassembled WGS sequence"/>
</dbReference>
<dbReference type="PANTHER" id="PTHR47150:SF5">
    <property type="entry name" value="OS07G0546750 PROTEIN"/>
    <property type="match status" value="1"/>
</dbReference>
<evidence type="ECO:0000313" key="2">
    <source>
        <dbReference type="Proteomes" id="UP001151760"/>
    </source>
</evidence>
<keyword evidence="2" id="KW-1185">Reference proteome</keyword>
<organism evidence="1 2">
    <name type="scientific">Tanacetum coccineum</name>
    <dbReference type="NCBI Taxonomy" id="301880"/>
    <lineage>
        <taxon>Eukaryota</taxon>
        <taxon>Viridiplantae</taxon>
        <taxon>Streptophyta</taxon>
        <taxon>Embryophyta</taxon>
        <taxon>Tracheophyta</taxon>
        <taxon>Spermatophyta</taxon>
        <taxon>Magnoliopsida</taxon>
        <taxon>eudicotyledons</taxon>
        <taxon>Gunneridae</taxon>
        <taxon>Pentapetalae</taxon>
        <taxon>asterids</taxon>
        <taxon>campanulids</taxon>
        <taxon>Asterales</taxon>
        <taxon>Asteraceae</taxon>
        <taxon>Asteroideae</taxon>
        <taxon>Anthemideae</taxon>
        <taxon>Anthemidinae</taxon>
        <taxon>Tanacetum</taxon>
    </lineage>
</organism>
<reference evidence="1" key="1">
    <citation type="journal article" date="2022" name="Int. J. Mol. Sci.">
        <title>Draft Genome of Tanacetum Coccineum: Genomic Comparison of Closely Related Tanacetum-Family Plants.</title>
        <authorList>
            <person name="Yamashiro T."/>
            <person name="Shiraishi A."/>
            <person name="Nakayama K."/>
            <person name="Satake H."/>
        </authorList>
    </citation>
    <scope>NUCLEOTIDE SEQUENCE</scope>
</reference>
<sequence>MARPLFNQIVTDVSNDDAFFLTNMNCAGRQAISGTLKCTYVIPQLAYGAHADFLDEYMQISERTSRTALDHFCQAIMEIYGPGFFKNPLILKNFIGITKKAWVSGMLGRLNYTYWEWFGCPYAFKAD</sequence>